<dbReference type="GO" id="GO:0046872">
    <property type="term" value="F:metal ion binding"/>
    <property type="evidence" value="ECO:0007669"/>
    <property type="project" value="UniProtKB-KW"/>
</dbReference>
<protein>
    <recommendedName>
        <fullName evidence="3">VOC domain-containing protein</fullName>
    </recommendedName>
</protein>
<dbReference type="EMBL" id="BARU01035011">
    <property type="protein sequence ID" value="GAH70148.1"/>
    <property type="molecule type" value="Genomic_DNA"/>
</dbReference>
<evidence type="ECO:0000313" key="4">
    <source>
        <dbReference type="EMBL" id="GAH70148.1"/>
    </source>
</evidence>
<dbReference type="Gene3D" id="3.10.180.10">
    <property type="entry name" value="2,3-Dihydroxybiphenyl 1,2-Dioxygenase, domain 1"/>
    <property type="match status" value="1"/>
</dbReference>
<name>X1JK75_9ZZZZ</name>
<sequence>MRINHIAILVEDIDSALTFWKDTLGLDLDHIKEIPDQEARVAFLLSGECEIELVEPTSQSSGIARYMQKHGPGLHHICFEVNDILEILSQLKGKGVRLINDSPQIDSEGKKYAFVHPESTNGVLIELYEL</sequence>
<gene>
    <name evidence="4" type="ORF">S03H2_54867</name>
</gene>
<evidence type="ECO:0000259" key="3">
    <source>
        <dbReference type="PROSITE" id="PS51819"/>
    </source>
</evidence>
<dbReference type="PROSITE" id="PS51819">
    <property type="entry name" value="VOC"/>
    <property type="match status" value="1"/>
</dbReference>
<comment type="caution">
    <text evidence="4">The sequence shown here is derived from an EMBL/GenBank/DDBJ whole genome shotgun (WGS) entry which is preliminary data.</text>
</comment>
<evidence type="ECO:0000256" key="2">
    <source>
        <dbReference type="ARBA" id="ARBA00022723"/>
    </source>
</evidence>
<evidence type="ECO:0000256" key="1">
    <source>
        <dbReference type="ARBA" id="ARBA00009308"/>
    </source>
</evidence>
<dbReference type="AlphaFoldDB" id="X1JK75"/>
<dbReference type="InterPro" id="IPR017515">
    <property type="entry name" value="MeMalonyl-CoA_epimerase"/>
</dbReference>
<feature type="domain" description="VOC" evidence="3">
    <location>
        <begin position="2"/>
        <end position="130"/>
    </location>
</feature>
<proteinExistence type="inferred from homology"/>
<dbReference type="GO" id="GO:0004493">
    <property type="term" value="F:methylmalonyl-CoA epimerase activity"/>
    <property type="evidence" value="ECO:0007669"/>
    <property type="project" value="TreeGrafter"/>
</dbReference>
<dbReference type="NCBIfam" id="TIGR03081">
    <property type="entry name" value="metmalonyl_epim"/>
    <property type="match status" value="1"/>
</dbReference>
<accession>X1JK75</accession>
<dbReference type="Pfam" id="PF13669">
    <property type="entry name" value="Glyoxalase_4"/>
    <property type="match status" value="1"/>
</dbReference>
<reference evidence="4" key="1">
    <citation type="journal article" date="2014" name="Front. Microbiol.">
        <title>High frequency of phylogenetically diverse reductive dehalogenase-homologous genes in deep subseafloor sedimentary metagenomes.</title>
        <authorList>
            <person name="Kawai M."/>
            <person name="Futagami T."/>
            <person name="Toyoda A."/>
            <person name="Takaki Y."/>
            <person name="Nishi S."/>
            <person name="Hori S."/>
            <person name="Arai W."/>
            <person name="Tsubouchi T."/>
            <person name="Morono Y."/>
            <person name="Uchiyama I."/>
            <person name="Ito T."/>
            <person name="Fujiyama A."/>
            <person name="Inagaki F."/>
            <person name="Takami H."/>
        </authorList>
    </citation>
    <scope>NUCLEOTIDE SEQUENCE</scope>
    <source>
        <strain evidence="4">Expedition CK06-06</strain>
    </source>
</reference>
<organism evidence="4">
    <name type="scientific">marine sediment metagenome</name>
    <dbReference type="NCBI Taxonomy" id="412755"/>
    <lineage>
        <taxon>unclassified sequences</taxon>
        <taxon>metagenomes</taxon>
        <taxon>ecological metagenomes</taxon>
    </lineage>
</organism>
<dbReference type="SUPFAM" id="SSF54593">
    <property type="entry name" value="Glyoxalase/Bleomycin resistance protein/Dihydroxybiphenyl dioxygenase"/>
    <property type="match status" value="1"/>
</dbReference>
<dbReference type="GO" id="GO:0046491">
    <property type="term" value="P:L-methylmalonyl-CoA metabolic process"/>
    <property type="evidence" value="ECO:0007669"/>
    <property type="project" value="TreeGrafter"/>
</dbReference>
<comment type="similarity">
    <text evidence="1">Belongs to the methylmalonyl-CoA epimerase family.</text>
</comment>
<dbReference type="PANTHER" id="PTHR43048">
    <property type="entry name" value="METHYLMALONYL-COA EPIMERASE"/>
    <property type="match status" value="1"/>
</dbReference>
<dbReference type="InterPro" id="IPR037523">
    <property type="entry name" value="VOC_core"/>
</dbReference>
<keyword evidence="2" id="KW-0479">Metal-binding</keyword>
<dbReference type="InterPro" id="IPR029068">
    <property type="entry name" value="Glyas_Bleomycin-R_OHBP_Dase"/>
</dbReference>
<dbReference type="InterPro" id="IPR051785">
    <property type="entry name" value="MMCE/EMCE_epimerase"/>
</dbReference>
<dbReference type="CDD" id="cd07249">
    <property type="entry name" value="MMCE"/>
    <property type="match status" value="1"/>
</dbReference>
<dbReference type="PANTHER" id="PTHR43048:SF3">
    <property type="entry name" value="METHYLMALONYL-COA EPIMERASE, MITOCHONDRIAL"/>
    <property type="match status" value="1"/>
</dbReference>